<dbReference type="EMBL" id="BKCN01000021">
    <property type="protein sequence ID" value="GER05304.1"/>
    <property type="molecule type" value="Genomic_DNA"/>
</dbReference>
<evidence type="ECO:0000313" key="7">
    <source>
        <dbReference type="Proteomes" id="UP000324996"/>
    </source>
</evidence>
<dbReference type="SUPFAM" id="SSF53335">
    <property type="entry name" value="S-adenosyl-L-methionine-dependent methyltransferases"/>
    <property type="match status" value="1"/>
</dbReference>
<gene>
    <name evidence="6" type="ORF">JCM17846_29860</name>
</gene>
<dbReference type="AlphaFoldDB" id="A0A5A7NC65"/>
<comment type="caution">
    <text evidence="6">The sequence shown here is derived from an EMBL/GenBank/DDBJ whole genome shotgun (WGS) entry which is preliminary data.</text>
</comment>
<evidence type="ECO:0000256" key="3">
    <source>
        <dbReference type="ARBA" id="ARBA00022688"/>
    </source>
</evidence>
<dbReference type="Gene3D" id="3.40.50.150">
    <property type="entry name" value="Vaccinia Virus protein VP39"/>
    <property type="match status" value="1"/>
</dbReference>
<sequence>MSPNTDHSPKSATIDPAEARQFADVAAHWWDPKGPFRPLHKLNPARLDFIRKAITDHKKCDAGSLRPFQGQQMVDLGCGGGLICEPLARLGADVTGLDVSDETIAIAQSHARSMGLPISYLKASAEDLADEGKRYDVVLALEVIEHVADPKLFLKAVRQLVKADGW</sequence>
<evidence type="ECO:0000256" key="1">
    <source>
        <dbReference type="ARBA" id="ARBA00022603"/>
    </source>
</evidence>
<evidence type="ECO:0000256" key="4">
    <source>
        <dbReference type="ARBA" id="ARBA00022691"/>
    </source>
</evidence>
<organism evidence="6 7">
    <name type="scientific">Iodidimonas nitroreducens</name>
    <dbReference type="NCBI Taxonomy" id="1236968"/>
    <lineage>
        <taxon>Bacteria</taxon>
        <taxon>Pseudomonadati</taxon>
        <taxon>Pseudomonadota</taxon>
        <taxon>Alphaproteobacteria</taxon>
        <taxon>Iodidimonadales</taxon>
        <taxon>Iodidimonadaceae</taxon>
        <taxon>Iodidimonas</taxon>
    </lineage>
</organism>
<keyword evidence="4" id="KW-0949">S-adenosyl-L-methionine</keyword>
<dbReference type="NCBIfam" id="TIGR01983">
    <property type="entry name" value="UbiG"/>
    <property type="match status" value="1"/>
</dbReference>
<evidence type="ECO:0000256" key="2">
    <source>
        <dbReference type="ARBA" id="ARBA00022679"/>
    </source>
</evidence>
<dbReference type="InterPro" id="IPR013216">
    <property type="entry name" value="Methyltransf_11"/>
</dbReference>
<keyword evidence="7" id="KW-1185">Reference proteome</keyword>
<dbReference type="InterPro" id="IPR029063">
    <property type="entry name" value="SAM-dependent_MTases_sf"/>
</dbReference>
<keyword evidence="2" id="KW-0808">Transferase</keyword>
<dbReference type="GO" id="GO:0010420">
    <property type="term" value="F:polyprenyldihydroxybenzoate methyltransferase activity"/>
    <property type="evidence" value="ECO:0007669"/>
    <property type="project" value="InterPro"/>
</dbReference>
<dbReference type="CDD" id="cd02440">
    <property type="entry name" value="AdoMet_MTases"/>
    <property type="match status" value="1"/>
</dbReference>
<dbReference type="PANTHER" id="PTHR43464:SF19">
    <property type="entry name" value="UBIQUINONE BIOSYNTHESIS O-METHYLTRANSFERASE, MITOCHONDRIAL"/>
    <property type="match status" value="1"/>
</dbReference>
<dbReference type="GO" id="GO:0032259">
    <property type="term" value="P:methylation"/>
    <property type="evidence" value="ECO:0007669"/>
    <property type="project" value="UniProtKB-KW"/>
</dbReference>
<feature type="domain" description="Methyltransferase type 11" evidence="5">
    <location>
        <begin position="74"/>
        <end position="166"/>
    </location>
</feature>
<evidence type="ECO:0000259" key="5">
    <source>
        <dbReference type="Pfam" id="PF08241"/>
    </source>
</evidence>
<dbReference type="InterPro" id="IPR010233">
    <property type="entry name" value="UbiG_MeTrfase"/>
</dbReference>
<accession>A0A5A7NC65</accession>
<dbReference type="GO" id="GO:0061542">
    <property type="term" value="F:3-demethylubiquinol 3-O-methyltransferase activity"/>
    <property type="evidence" value="ECO:0007669"/>
    <property type="project" value="InterPro"/>
</dbReference>
<dbReference type="Pfam" id="PF08241">
    <property type="entry name" value="Methyltransf_11"/>
    <property type="match status" value="1"/>
</dbReference>
<reference evidence="6 7" key="1">
    <citation type="submission" date="2019-09" db="EMBL/GenBank/DDBJ databases">
        <title>NBRP : Genome information of microbial organism related human and environment.</title>
        <authorList>
            <person name="Hattori M."/>
            <person name="Oshima K."/>
            <person name="Inaba H."/>
            <person name="Suda W."/>
            <person name="Sakamoto M."/>
            <person name="Iino T."/>
            <person name="Kitahara M."/>
            <person name="Oshida Y."/>
            <person name="Iida T."/>
            <person name="Kudo T."/>
            <person name="Itoh T."/>
            <person name="Ohkuma M."/>
        </authorList>
    </citation>
    <scope>NUCLEOTIDE SEQUENCE [LARGE SCALE GENOMIC DNA]</scope>
    <source>
        <strain evidence="6 7">Q-1</strain>
    </source>
</reference>
<dbReference type="RefSeq" id="WP_313982142.1">
    <property type="nucleotide sequence ID" value="NZ_BKCN01000021.1"/>
</dbReference>
<proteinExistence type="predicted"/>
<keyword evidence="1" id="KW-0489">Methyltransferase</keyword>
<protein>
    <recommendedName>
        <fullName evidence="5">Methyltransferase type 11 domain-containing protein</fullName>
    </recommendedName>
</protein>
<name>A0A5A7NC65_9PROT</name>
<dbReference type="PANTHER" id="PTHR43464">
    <property type="entry name" value="METHYLTRANSFERASE"/>
    <property type="match status" value="1"/>
</dbReference>
<evidence type="ECO:0000313" key="6">
    <source>
        <dbReference type="EMBL" id="GER05304.1"/>
    </source>
</evidence>
<keyword evidence="3" id="KW-0831">Ubiquinone biosynthesis</keyword>
<dbReference type="Proteomes" id="UP000324996">
    <property type="component" value="Unassembled WGS sequence"/>
</dbReference>